<evidence type="ECO:0000256" key="4">
    <source>
        <dbReference type="ARBA" id="ARBA00022692"/>
    </source>
</evidence>
<dbReference type="KEGG" id="ppan:ESD82_12455"/>
<reference evidence="10 11" key="1">
    <citation type="submission" date="2018-10" db="EMBL/GenBank/DDBJ databases">
        <title>Genomic Encyclopedia of Archaeal and Bacterial Type Strains, Phase II (KMG-II): from individual species to whole genera.</title>
        <authorList>
            <person name="Goeker M."/>
        </authorList>
    </citation>
    <scope>NUCLEOTIDE SEQUENCE [LARGE SCALE GENOMIC DNA]</scope>
    <source>
        <strain evidence="11">ATCC 35512 / DSM 2944 / CIP 106514 / LMD 82.5 / NBRC 102493 / NCCB 82005 / GB17</strain>
        <strain evidence="10">DSM 2944</strain>
    </source>
</reference>
<keyword evidence="4" id="KW-0812">Transmembrane</keyword>
<comment type="similarity">
    <text evidence="2">Belongs to the OmpP1/FadL family.</text>
</comment>
<keyword evidence="3" id="KW-1134">Transmembrane beta strand</keyword>
<name>A0AAE6NVC1_PARPN</name>
<evidence type="ECO:0000256" key="6">
    <source>
        <dbReference type="ARBA" id="ARBA00023136"/>
    </source>
</evidence>
<keyword evidence="5 8" id="KW-0732">Signal</keyword>
<dbReference type="AlphaFoldDB" id="A0AAE6NVC1"/>
<evidence type="ECO:0000256" key="1">
    <source>
        <dbReference type="ARBA" id="ARBA00004571"/>
    </source>
</evidence>
<evidence type="ECO:0000256" key="7">
    <source>
        <dbReference type="ARBA" id="ARBA00023237"/>
    </source>
</evidence>
<keyword evidence="11" id="KW-1185">Reference proteome</keyword>
<dbReference type="GeneID" id="51371387"/>
<dbReference type="Proteomes" id="UP000273626">
    <property type="component" value="Unassembled WGS sequence"/>
</dbReference>
<comment type="subcellular location">
    <subcellularLocation>
        <location evidence="1">Cell outer membrane</location>
        <topology evidence="1">Multi-pass membrane protein</topology>
    </subcellularLocation>
</comment>
<feature type="signal peptide" evidence="8">
    <location>
        <begin position="1"/>
        <end position="20"/>
    </location>
</feature>
<dbReference type="EMBL" id="RBLI01000001">
    <property type="protein sequence ID" value="RKS52589.1"/>
    <property type="molecule type" value="Genomic_DNA"/>
</dbReference>
<dbReference type="SUPFAM" id="SSF56935">
    <property type="entry name" value="Porins"/>
    <property type="match status" value="1"/>
</dbReference>
<sequence length="378" mass="40242">MKRIVTGIGALLASAAPVLAGGIERAPQSLAPLFESGNYLELSFGGVNPDVSGRDLAVYGGAPTGDVAQGYGFFGLAYKHQFNENLSGALIVEQPFGADVLYPTANSPVLGGTRVEVNSTTYTALLRYKFDNNFSVHGGIRGSHADGQLSLRGLGYKGPPPAGVSGYDLDIDGAWGIGWVAGVAYEMPEIAARVSLTYNSPIEHDFDMKESFSGTPIAASGSYEVKTPRSWTLEGQTGIAADTLLFGSIRWVKWSEFRVDNFFFPTQTGAELVEVEDTTTYTIGVGRKFTDNWSGSVSFLYEPSEGDTVSPLAPVNGRKAVTVAAIYTMDNIKITTGINYTKLGNATLGVGPSGNKTEVARMDDSEAWAIAMRIGYSF</sequence>
<dbReference type="PANTHER" id="PTHR35093:SF8">
    <property type="entry name" value="OUTER MEMBRANE PROTEIN NMB0088-RELATED"/>
    <property type="match status" value="1"/>
</dbReference>
<dbReference type="Proteomes" id="UP000326453">
    <property type="component" value="Chromosome 1"/>
</dbReference>
<keyword evidence="7" id="KW-0998">Cell outer membrane</keyword>
<dbReference type="GO" id="GO:0015483">
    <property type="term" value="F:long-chain fatty acid transporting porin activity"/>
    <property type="evidence" value="ECO:0007669"/>
    <property type="project" value="TreeGrafter"/>
</dbReference>
<dbReference type="GO" id="GO:0009279">
    <property type="term" value="C:cell outer membrane"/>
    <property type="evidence" value="ECO:0007669"/>
    <property type="project" value="UniProtKB-SubCell"/>
</dbReference>
<dbReference type="Gene3D" id="2.40.160.60">
    <property type="entry name" value="Outer membrane protein transport protein (OMPP1/FadL/TodX)"/>
    <property type="match status" value="1"/>
</dbReference>
<evidence type="ECO:0000313" key="11">
    <source>
        <dbReference type="Proteomes" id="UP000273626"/>
    </source>
</evidence>
<reference evidence="9 12" key="2">
    <citation type="submission" date="2019-01" db="EMBL/GenBank/DDBJ databases">
        <title>Complete Genome Sequence and Annotation of the Paracoccus pantotrophus type strain DSM 2944.</title>
        <authorList>
            <person name="Bockwoldt J.A."/>
            <person name="Zimmermann M."/>
            <person name="Tiso T."/>
            <person name="Blank L.M."/>
        </authorList>
    </citation>
    <scope>NUCLEOTIDE SEQUENCE [LARGE SCALE GENOMIC DNA]</scope>
    <source>
        <strain evidence="9 12">DSM 2944</strain>
    </source>
</reference>
<evidence type="ECO:0000256" key="2">
    <source>
        <dbReference type="ARBA" id="ARBA00008163"/>
    </source>
</evidence>
<protein>
    <submittedName>
        <fullName evidence="9">Aromatic hydrocarbon degradation protein</fullName>
    </submittedName>
    <submittedName>
        <fullName evidence="10">Long-subunit fatty acid transport protein</fullName>
    </submittedName>
</protein>
<dbReference type="InterPro" id="IPR005017">
    <property type="entry name" value="OMPP1/FadL/TodX"/>
</dbReference>
<dbReference type="Pfam" id="PF03349">
    <property type="entry name" value="Toluene_X"/>
    <property type="match status" value="1"/>
</dbReference>
<evidence type="ECO:0000313" key="10">
    <source>
        <dbReference type="EMBL" id="RKS52589.1"/>
    </source>
</evidence>
<dbReference type="EMBL" id="CP044426">
    <property type="protein sequence ID" value="QFG36994.1"/>
    <property type="molecule type" value="Genomic_DNA"/>
</dbReference>
<proteinExistence type="inferred from homology"/>
<feature type="chain" id="PRO_5042281053" evidence="8">
    <location>
        <begin position="21"/>
        <end position="378"/>
    </location>
</feature>
<accession>A0AAE6NVC1</accession>
<keyword evidence="6" id="KW-0472">Membrane</keyword>
<gene>
    <name evidence="10" type="ORF">BDE18_1919</name>
    <name evidence="9" type="ORF">ESD82_12455</name>
</gene>
<dbReference type="RefSeq" id="WP_147428205.1">
    <property type="nucleotide sequence ID" value="NZ_CP044426.1"/>
</dbReference>
<organism evidence="9 12">
    <name type="scientific">Paracoccus pantotrophus</name>
    <name type="common">Thiosphaera pantotropha</name>
    <dbReference type="NCBI Taxonomy" id="82367"/>
    <lineage>
        <taxon>Bacteria</taxon>
        <taxon>Pseudomonadati</taxon>
        <taxon>Pseudomonadota</taxon>
        <taxon>Alphaproteobacteria</taxon>
        <taxon>Rhodobacterales</taxon>
        <taxon>Paracoccaceae</taxon>
        <taxon>Paracoccus</taxon>
    </lineage>
</organism>
<evidence type="ECO:0000313" key="12">
    <source>
        <dbReference type="Proteomes" id="UP000326453"/>
    </source>
</evidence>
<evidence type="ECO:0000256" key="3">
    <source>
        <dbReference type="ARBA" id="ARBA00022452"/>
    </source>
</evidence>
<dbReference type="PANTHER" id="PTHR35093">
    <property type="entry name" value="OUTER MEMBRANE PROTEIN NMB0088-RELATED"/>
    <property type="match status" value="1"/>
</dbReference>
<evidence type="ECO:0000256" key="5">
    <source>
        <dbReference type="ARBA" id="ARBA00022729"/>
    </source>
</evidence>
<evidence type="ECO:0000313" key="9">
    <source>
        <dbReference type="EMBL" id="QFG36994.1"/>
    </source>
</evidence>
<evidence type="ECO:0000256" key="8">
    <source>
        <dbReference type="SAM" id="SignalP"/>
    </source>
</evidence>